<sequence>MLTKGRLMYQWRKGIASWVDSEGTLYLSVPFTWLVDEAEKIAKSWKGNVRIGGSGLMKPTECEGFEPILFHNACATFTTRGCPNKCGFCAVPKIEGDLTEIRNFRPAPIICDNNFLAASRKHIRRSIDKLKVFPFVDFNQGLEAKKFTSDTAALDHSNLSGVVKDAIDLCRRRTTDKISVYCLIGYDDTPDDAKSRLELIRSWGVLPNPMRYQPLNATKKDQEVHPSWTGKQLADTMRYYSRLNWLGHIPFSEYKSGATK</sequence>
<accession>A0A0F9GFS8</accession>
<evidence type="ECO:0000313" key="1">
    <source>
        <dbReference type="EMBL" id="KKL89411.1"/>
    </source>
</evidence>
<protein>
    <recommendedName>
        <fullName evidence="2">Radical SAM core domain-containing protein</fullName>
    </recommendedName>
</protein>
<gene>
    <name evidence="1" type="ORF">LCGC14_1914980</name>
</gene>
<dbReference type="AlphaFoldDB" id="A0A0F9GFS8"/>
<comment type="caution">
    <text evidence="1">The sequence shown here is derived from an EMBL/GenBank/DDBJ whole genome shotgun (WGS) entry which is preliminary data.</text>
</comment>
<evidence type="ECO:0008006" key="2">
    <source>
        <dbReference type="Google" id="ProtNLM"/>
    </source>
</evidence>
<reference evidence="1" key="1">
    <citation type="journal article" date="2015" name="Nature">
        <title>Complex archaea that bridge the gap between prokaryotes and eukaryotes.</title>
        <authorList>
            <person name="Spang A."/>
            <person name="Saw J.H."/>
            <person name="Jorgensen S.L."/>
            <person name="Zaremba-Niedzwiedzka K."/>
            <person name="Martijn J."/>
            <person name="Lind A.E."/>
            <person name="van Eijk R."/>
            <person name="Schleper C."/>
            <person name="Guy L."/>
            <person name="Ettema T.J."/>
        </authorList>
    </citation>
    <scope>NUCLEOTIDE SEQUENCE</scope>
</reference>
<dbReference type="EMBL" id="LAZR01020294">
    <property type="protein sequence ID" value="KKL89411.1"/>
    <property type="molecule type" value="Genomic_DNA"/>
</dbReference>
<organism evidence="1">
    <name type="scientific">marine sediment metagenome</name>
    <dbReference type="NCBI Taxonomy" id="412755"/>
    <lineage>
        <taxon>unclassified sequences</taxon>
        <taxon>metagenomes</taxon>
        <taxon>ecological metagenomes</taxon>
    </lineage>
</organism>
<name>A0A0F9GFS8_9ZZZZ</name>
<proteinExistence type="predicted"/>